<evidence type="ECO:0000256" key="9">
    <source>
        <dbReference type="ARBA" id="ARBA00023273"/>
    </source>
</evidence>
<dbReference type="SMART" id="SM00015">
    <property type="entry name" value="IQ"/>
    <property type="match status" value="1"/>
</dbReference>
<protein>
    <recommendedName>
        <fullName evidence="4">Dynein regulatory complex protein 10</fullName>
    </recommendedName>
    <alternativeName>
        <fullName evidence="10">IQ domain-containing protein D</fullName>
    </alternativeName>
</protein>
<dbReference type="InterPro" id="IPR000048">
    <property type="entry name" value="IQ_motif_EF-hand-BS"/>
</dbReference>
<dbReference type="PROSITE" id="PS50096">
    <property type="entry name" value="IQ"/>
    <property type="match status" value="1"/>
</dbReference>
<dbReference type="AlphaFoldDB" id="A0A8B9Q3A1"/>
<keyword evidence="12" id="KW-0175">Coiled coil</keyword>
<evidence type="ECO:0000313" key="14">
    <source>
        <dbReference type="Proteomes" id="UP000694424"/>
    </source>
</evidence>
<evidence type="ECO:0000256" key="3">
    <source>
        <dbReference type="ARBA" id="ARBA00009071"/>
    </source>
</evidence>
<feature type="coiled-coil region" evidence="12">
    <location>
        <begin position="228"/>
        <end position="288"/>
    </location>
</feature>
<dbReference type="Gene3D" id="1.20.5.190">
    <property type="match status" value="1"/>
</dbReference>
<evidence type="ECO:0000256" key="10">
    <source>
        <dbReference type="ARBA" id="ARBA00032180"/>
    </source>
</evidence>
<comment type="subcellular location">
    <subcellularLocation>
        <location evidence="2">Cytoplasm</location>
        <location evidence="2">Cytoskeleton</location>
        <location evidence="2">Flagellum axoneme</location>
    </subcellularLocation>
</comment>
<dbReference type="CDD" id="cd23767">
    <property type="entry name" value="IQCD"/>
    <property type="match status" value="1"/>
</dbReference>
<dbReference type="PANTHER" id="PTHR31598">
    <property type="entry name" value="IQ DOMAIN-CONTAINING PROTEIN D"/>
    <property type="match status" value="1"/>
</dbReference>
<keyword evidence="9" id="KW-0966">Cell projection</keyword>
<keyword evidence="6" id="KW-0282">Flagellum</keyword>
<evidence type="ECO:0000256" key="7">
    <source>
        <dbReference type="ARBA" id="ARBA00023069"/>
    </source>
</evidence>
<evidence type="ECO:0000313" key="13">
    <source>
        <dbReference type="Ensembl" id="ENSAOWP00000020713.1"/>
    </source>
</evidence>
<keyword evidence="14" id="KW-1185">Reference proteome</keyword>
<feature type="coiled-coil region" evidence="12">
    <location>
        <begin position="332"/>
        <end position="366"/>
    </location>
</feature>
<comment type="similarity">
    <text evidence="3">Belongs to the DRC10 family.</text>
</comment>
<evidence type="ECO:0000256" key="5">
    <source>
        <dbReference type="ARBA" id="ARBA00022490"/>
    </source>
</evidence>
<evidence type="ECO:0000256" key="8">
    <source>
        <dbReference type="ARBA" id="ARBA00023212"/>
    </source>
</evidence>
<evidence type="ECO:0000256" key="12">
    <source>
        <dbReference type="SAM" id="Coils"/>
    </source>
</evidence>
<name>A0A8B9Q3A1_APTOW</name>
<dbReference type="Pfam" id="PF00612">
    <property type="entry name" value="IQ"/>
    <property type="match status" value="1"/>
</dbReference>
<evidence type="ECO:0000256" key="2">
    <source>
        <dbReference type="ARBA" id="ARBA00004611"/>
    </source>
</evidence>
<accession>A0A8B9Q3A1</accession>
<evidence type="ECO:0000256" key="11">
    <source>
        <dbReference type="ARBA" id="ARBA00046836"/>
    </source>
</evidence>
<evidence type="ECO:0000256" key="4">
    <source>
        <dbReference type="ARBA" id="ARBA00021752"/>
    </source>
</evidence>
<keyword evidence="8" id="KW-0206">Cytoskeleton</keyword>
<reference evidence="13" key="1">
    <citation type="submission" date="2025-08" db="UniProtKB">
        <authorList>
            <consortium name="Ensembl"/>
        </authorList>
    </citation>
    <scope>IDENTIFICATION</scope>
</reference>
<dbReference type="Ensembl" id="ENSAOWT00000023463.1">
    <property type="protein sequence ID" value="ENSAOWP00000020713.1"/>
    <property type="gene ID" value="ENSAOWG00000014002.1"/>
</dbReference>
<comment type="subunit">
    <text evidence="11">Component of the nexin-dynein regulatory complex (N-DRC). Interacts with CFAP52.</text>
</comment>
<dbReference type="InterPro" id="IPR042815">
    <property type="entry name" value="DRC10"/>
</dbReference>
<evidence type="ECO:0000256" key="6">
    <source>
        <dbReference type="ARBA" id="ARBA00022846"/>
    </source>
</evidence>
<organism evidence="13 14">
    <name type="scientific">Apteryx owenii</name>
    <name type="common">Little spotted kiwi</name>
    <dbReference type="NCBI Taxonomy" id="8824"/>
    <lineage>
        <taxon>Eukaryota</taxon>
        <taxon>Metazoa</taxon>
        <taxon>Chordata</taxon>
        <taxon>Craniata</taxon>
        <taxon>Vertebrata</taxon>
        <taxon>Euteleostomi</taxon>
        <taxon>Archelosauria</taxon>
        <taxon>Archosauria</taxon>
        <taxon>Dinosauria</taxon>
        <taxon>Saurischia</taxon>
        <taxon>Theropoda</taxon>
        <taxon>Coelurosauria</taxon>
        <taxon>Aves</taxon>
        <taxon>Palaeognathae</taxon>
        <taxon>Apterygiformes</taxon>
        <taxon>Apterygidae</taxon>
        <taxon>Apteryx</taxon>
    </lineage>
</organism>
<evidence type="ECO:0000256" key="1">
    <source>
        <dbReference type="ARBA" id="ARBA00003029"/>
    </source>
</evidence>
<dbReference type="Proteomes" id="UP000694424">
    <property type="component" value="Unplaced"/>
</dbReference>
<dbReference type="PANTHER" id="PTHR31598:SF1">
    <property type="entry name" value="DYNEIN REGULATORY COMPLEX PROTEIN 10"/>
    <property type="match status" value="1"/>
</dbReference>
<proteinExistence type="inferred from homology"/>
<keyword evidence="7" id="KW-0969">Cilium</keyword>
<keyword evidence="5" id="KW-0963">Cytoplasm</keyword>
<comment type="function">
    <text evidence="1">Component of the nexin-dynein regulatory complex (N-DRC), a key regulator of ciliary/flagellar motility which maintains the alignment and integrity of the distal axoneme and regulates microtubule sliding in motile axonemes.</text>
</comment>
<reference evidence="13" key="2">
    <citation type="submission" date="2025-09" db="UniProtKB">
        <authorList>
            <consortium name="Ensembl"/>
        </authorList>
    </citation>
    <scope>IDENTIFICATION</scope>
</reference>
<sequence>MATENPTVLQGSSQDMKQRNKPVIKGIQTPKKEVIRLDSIRMLDPSRSKLDTHETQRIISVLDEMIVKLELSSLIPCIIDSLDSFADMLGPEITNDLIEHQKLSSEREHLLSSFQEEDSSRAEEQRDCLCLLEQHLKSSVRNILRLLLANPSLCQALKYEVCGRWSSAEAFIKAFREFRNFMHERLLTSPLEEKEKIQFMEDISLRIKKNTETLTALKAELAATIQSRDEKDNVIKDLKNSLQDVANNYKISVLQIRQEGENQQKEELRASQARCARLQEDIQQLRAQLCTLVLEHRESELALRKKKCKVEMEIEKWIQKYDADMGEKQAEYEELYALYSEEKAQVSLLQEKHAVLIQEYSQIEEERRICQKKKERDLEELTTMTLAATRIQAFWRGYLVRLLFKSKRKKKKKGGGKNPNK</sequence>